<dbReference type="PROSITE" id="PS51332">
    <property type="entry name" value="B12_BINDING"/>
    <property type="match status" value="1"/>
</dbReference>
<accession>A0A3A4NBT7</accession>
<dbReference type="Pfam" id="PF04055">
    <property type="entry name" value="Radical_SAM"/>
    <property type="match status" value="1"/>
</dbReference>
<comment type="cofactor">
    <cofactor evidence="1">
        <name>[4Fe-4S] cluster</name>
        <dbReference type="ChEBI" id="CHEBI:49883"/>
    </cofactor>
</comment>
<evidence type="ECO:0000259" key="6">
    <source>
        <dbReference type="PROSITE" id="PS51332"/>
    </source>
</evidence>
<dbReference type="GO" id="GO:0003824">
    <property type="term" value="F:catalytic activity"/>
    <property type="evidence" value="ECO:0007669"/>
    <property type="project" value="InterPro"/>
</dbReference>
<keyword evidence="2" id="KW-0949">S-adenosyl-L-methionine</keyword>
<feature type="domain" description="B12-binding" evidence="6">
    <location>
        <begin position="6"/>
        <end position="140"/>
    </location>
</feature>
<organism evidence="8 9">
    <name type="scientific">Abyssobacteria bacterium (strain SURF_5)</name>
    <dbReference type="NCBI Taxonomy" id="2093360"/>
    <lineage>
        <taxon>Bacteria</taxon>
        <taxon>Pseudomonadati</taxon>
        <taxon>Candidatus Hydrogenedentota</taxon>
        <taxon>Candidatus Abyssobacteria</taxon>
    </lineage>
</organism>
<dbReference type="SUPFAM" id="SSF102114">
    <property type="entry name" value="Radical SAM enzymes"/>
    <property type="match status" value="1"/>
</dbReference>
<dbReference type="EMBL" id="QZKU01000120">
    <property type="protein sequence ID" value="RJP17119.1"/>
    <property type="molecule type" value="Genomic_DNA"/>
</dbReference>
<dbReference type="InterPro" id="IPR058240">
    <property type="entry name" value="rSAM_sf"/>
</dbReference>
<keyword evidence="5" id="KW-0411">Iron-sulfur</keyword>
<evidence type="ECO:0000313" key="8">
    <source>
        <dbReference type="EMBL" id="RJP17119.1"/>
    </source>
</evidence>
<keyword evidence="3" id="KW-0479">Metal-binding</keyword>
<dbReference type="Gene3D" id="3.80.30.20">
    <property type="entry name" value="tm_1862 like domain"/>
    <property type="match status" value="1"/>
</dbReference>
<evidence type="ECO:0000256" key="1">
    <source>
        <dbReference type="ARBA" id="ARBA00001966"/>
    </source>
</evidence>
<feature type="domain" description="Radical SAM core" evidence="7">
    <location>
        <begin position="189"/>
        <end position="420"/>
    </location>
</feature>
<dbReference type="SMART" id="SM00729">
    <property type="entry name" value="Elp3"/>
    <property type="match status" value="1"/>
</dbReference>
<reference evidence="8 9" key="1">
    <citation type="journal article" date="2017" name="ISME J.">
        <title>Energy and carbon metabolisms in a deep terrestrial subsurface fluid microbial community.</title>
        <authorList>
            <person name="Momper L."/>
            <person name="Jungbluth S.P."/>
            <person name="Lee M.D."/>
            <person name="Amend J.P."/>
        </authorList>
    </citation>
    <scope>NUCLEOTIDE SEQUENCE [LARGE SCALE GENOMIC DNA]</scope>
    <source>
        <strain evidence="8">SURF_5</strain>
    </source>
</reference>
<dbReference type="Proteomes" id="UP000265882">
    <property type="component" value="Unassembled WGS sequence"/>
</dbReference>
<dbReference type="InterPro" id="IPR006158">
    <property type="entry name" value="Cobalamin-bd"/>
</dbReference>
<dbReference type="GO" id="GO:0051539">
    <property type="term" value="F:4 iron, 4 sulfur cluster binding"/>
    <property type="evidence" value="ECO:0007669"/>
    <property type="project" value="UniProtKB-KW"/>
</dbReference>
<evidence type="ECO:0000256" key="4">
    <source>
        <dbReference type="ARBA" id="ARBA00023004"/>
    </source>
</evidence>
<keyword evidence="4" id="KW-0408">Iron</keyword>
<dbReference type="PANTHER" id="PTHR43409">
    <property type="entry name" value="ANAEROBIC MAGNESIUM-PROTOPORPHYRIN IX MONOMETHYL ESTER CYCLASE-RELATED"/>
    <property type="match status" value="1"/>
</dbReference>
<dbReference type="SFLD" id="SFLDS00029">
    <property type="entry name" value="Radical_SAM"/>
    <property type="match status" value="1"/>
</dbReference>
<dbReference type="Pfam" id="PF02310">
    <property type="entry name" value="B12-binding"/>
    <property type="match status" value="1"/>
</dbReference>
<dbReference type="SFLD" id="SFLDG01123">
    <property type="entry name" value="methyltransferase_(Class_B)"/>
    <property type="match status" value="1"/>
</dbReference>
<evidence type="ECO:0000256" key="3">
    <source>
        <dbReference type="ARBA" id="ARBA00022723"/>
    </source>
</evidence>
<dbReference type="PROSITE" id="PS51918">
    <property type="entry name" value="RADICAL_SAM"/>
    <property type="match status" value="1"/>
</dbReference>
<dbReference type="GO" id="GO:0046872">
    <property type="term" value="F:metal ion binding"/>
    <property type="evidence" value="ECO:0007669"/>
    <property type="project" value="UniProtKB-KW"/>
</dbReference>
<evidence type="ECO:0000256" key="2">
    <source>
        <dbReference type="ARBA" id="ARBA00022691"/>
    </source>
</evidence>
<proteinExistence type="predicted"/>
<protein>
    <submittedName>
        <fullName evidence="8">Radical SAM protein</fullName>
    </submittedName>
</protein>
<dbReference type="SUPFAM" id="SSF52242">
    <property type="entry name" value="Cobalamin (vitamin B12)-binding domain"/>
    <property type="match status" value="1"/>
</dbReference>
<dbReference type="Gene3D" id="3.40.50.280">
    <property type="entry name" value="Cobalamin-binding domain"/>
    <property type="match status" value="1"/>
</dbReference>
<comment type="caution">
    <text evidence="8">The sequence shown here is derived from an EMBL/GenBank/DDBJ whole genome shotgun (WGS) entry which is preliminary data.</text>
</comment>
<dbReference type="InterPro" id="IPR036724">
    <property type="entry name" value="Cobalamin-bd_sf"/>
</dbReference>
<dbReference type="AlphaFoldDB" id="A0A3A4NBT7"/>
<gene>
    <name evidence="8" type="ORF">C4520_17515</name>
</gene>
<dbReference type="GO" id="GO:0031419">
    <property type="term" value="F:cobalamin binding"/>
    <property type="evidence" value="ECO:0007669"/>
    <property type="project" value="InterPro"/>
</dbReference>
<dbReference type="InterPro" id="IPR051198">
    <property type="entry name" value="BchE-like"/>
</dbReference>
<sequence length="463" mass="53425">MKIAGIHLDIPGRNFLDPEPEEPIGLEYVMAAAEDDGHNIRLFFDWQGKDKLLDEIIGYDPDVVLLEVYTKDFIASLSLCQELKEKKKDLTIVVGGYHPTALPQQTLLDSNGSLDVVVYGEGEDTLKELLHCIEEGSSLEKVKGIAYLENDNVKINAPRELIADLDSIRWPVRAPQFYDLQTEGCLFYPESSRLRYAPIVHSRGCVRSCYFCSSNRMWGRRPRFRSPSDVVAEMNHVHKNHRINMFFIEDLSININERRLFALCDEMEKRLDPDIYWSSCANIGLSKALLTKMRQAKCVCLCYGVETLDPLILKDQKKRQSALEIKRSITETANVGIIPFIFYMIGFEHETEESIRKAFRELCKLPGLRLRLTFATPFPGTEWYEDVNKNALDKDWSKFDTAHPVMDHPYLAKQRLLQLRHELLVEFYTGAAYKDHVDQFLSLHPEYEKSFSEFWVAIDKALN</sequence>
<dbReference type="SFLD" id="SFLDG01082">
    <property type="entry name" value="B12-binding_domain_containing"/>
    <property type="match status" value="1"/>
</dbReference>
<dbReference type="CDD" id="cd02068">
    <property type="entry name" value="radical_SAM_B12_BD"/>
    <property type="match status" value="1"/>
</dbReference>
<name>A0A3A4NBT7_ABYX5</name>
<evidence type="ECO:0000256" key="5">
    <source>
        <dbReference type="ARBA" id="ARBA00023014"/>
    </source>
</evidence>
<dbReference type="InterPro" id="IPR006638">
    <property type="entry name" value="Elp3/MiaA/NifB-like_rSAM"/>
</dbReference>
<dbReference type="InterPro" id="IPR007197">
    <property type="entry name" value="rSAM"/>
</dbReference>
<evidence type="ECO:0000259" key="7">
    <source>
        <dbReference type="PROSITE" id="PS51918"/>
    </source>
</evidence>
<dbReference type="InterPro" id="IPR034466">
    <property type="entry name" value="Methyltransferase_Class_B"/>
</dbReference>
<evidence type="ECO:0000313" key="9">
    <source>
        <dbReference type="Proteomes" id="UP000265882"/>
    </source>
</evidence>
<dbReference type="InterPro" id="IPR023404">
    <property type="entry name" value="rSAM_horseshoe"/>
</dbReference>